<dbReference type="InterPro" id="IPR051604">
    <property type="entry name" value="Ergot_Alk_Oxidoreductase"/>
</dbReference>
<evidence type="ECO:0000313" key="3">
    <source>
        <dbReference type="Proteomes" id="UP000076574"/>
    </source>
</evidence>
<dbReference type="PANTHER" id="PTHR43162">
    <property type="match status" value="1"/>
</dbReference>
<feature type="domain" description="NmrA-like" evidence="1">
    <location>
        <begin position="3"/>
        <end position="229"/>
    </location>
</feature>
<gene>
    <name evidence="2" type="ORF">A4A58_27040</name>
</gene>
<accession>A0A163ZJW2</accession>
<evidence type="ECO:0000313" key="2">
    <source>
        <dbReference type="EMBL" id="KZD23560.1"/>
    </source>
</evidence>
<dbReference type="Gene3D" id="3.40.50.720">
    <property type="entry name" value="NAD(P)-binding Rossmann-like Domain"/>
    <property type="match status" value="1"/>
</dbReference>
<dbReference type="PANTHER" id="PTHR43162:SF1">
    <property type="entry name" value="PRESTALK A DIFFERENTIATION PROTEIN A"/>
    <property type="match status" value="1"/>
</dbReference>
<reference evidence="2 3" key="1">
    <citation type="submission" date="2016-03" db="EMBL/GenBank/DDBJ databases">
        <title>Microsymbionts genomes from the relict species Vavilovia formosa (Stev.) Fed.</title>
        <authorList>
            <person name="Kopat V."/>
            <person name="Chirak E."/>
            <person name="Kimeklis A."/>
            <person name="Andronov E."/>
        </authorList>
    </citation>
    <scope>NUCLEOTIDE SEQUENCE [LARGE SCALE GENOMIC DNA]</scope>
    <source>
        <strain evidence="2 3">Vaf07</strain>
    </source>
</reference>
<keyword evidence="3" id="KW-1185">Reference proteome</keyword>
<dbReference type="RefSeq" id="WP_068732469.1">
    <property type="nucleotide sequence ID" value="NZ_LVYV01000010.1"/>
</dbReference>
<dbReference type="InterPro" id="IPR036291">
    <property type="entry name" value="NAD(P)-bd_dom_sf"/>
</dbReference>
<dbReference type="InterPro" id="IPR008030">
    <property type="entry name" value="NmrA-like"/>
</dbReference>
<dbReference type="Pfam" id="PF05368">
    <property type="entry name" value="NmrA"/>
    <property type="match status" value="1"/>
</dbReference>
<evidence type="ECO:0000259" key="1">
    <source>
        <dbReference type="Pfam" id="PF05368"/>
    </source>
</evidence>
<organism evidence="2 3">
    <name type="scientific">Tardiphaga robiniae</name>
    <dbReference type="NCBI Taxonomy" id="943830"/>
    <lineage>
        <taxon>Bacteria</taxon>
        <taxon>Pseudomonadati</taxon>
        <taxon>Pseudomonadota</taxon>
        <taxon>Alphaproteobacteria</taxon>
        <taxon>Hyphomicrobiales</taxon>
        <taxon>Nitrobacteraceae</taxon>
        <taxon>Tardiphaga</taxon>
    </lineage>
</organism>
<dbReference type="OrthoDB" id="7352262at2"/>
<protein>
    <submittedName>
        <fullName evidence="2">NmrA family transcriptional regulator</fullName>
    </submittedName>
</protein>
<dbReference type="STRING" id="943830.A4A58_27040"/>
<proteinExistence type="predicted"/>
<comment type="caution">
    <text evidence="2">The sequence shown here is derived from an EMBL/GenBank/DDBJ whole genome shotgun (WGS) entry which is preliminary data.</text>
</comment>
<dbReference type="EMBL" id="LVYV01000010">
    <property type="protein sequence ID" value="KZD23560.1"/>
    <property type="molecule type" value="Genomic_DNA"/>
</dbReference>
<sequence>MFAITGATGKVGGAVARTLLAADQSIRVVVRDLSKSKTWTVRGADIALADTRDASALTKAFSDVDGAFALLPPTFDPSPGFTEGRAMIEALHSALRVAQPPKLVVLSTIGADAPQPNLLNQLGLLEHALADLPMPVTFLRAAWFMENAAWDVTPALTDGVISSYLQPLDKTFPMVSAEDVGRTAADLLLESWTGHRVIELEGPRRVSPNDIANAFTRALRGPVTARVVSRAGWDRLFREQGMMNPVPRMQMLDGFNEGWIDFPKRDAESRKGTITIDQAIKALVVETPVKAGSS</sequence>
<dbReference type="AlphaFoldDB" id="A0A163ZJW2"/>
<dbReference type="SUPFAM" id="SSF51735">
    <property type="entry name" value="NAD(P)-binding Rossmann-fold domains"/>
    <property type="match status" value="1"/>
</dbReference>
<dbReference type="Proteomes" id="UP000076574">
    <property type="component" value="Unassembled WGS sequence"/>
</dbReference>
<dbReference type="Gene3D" id="3.90.25.10">
    <property type="entry name" value="UDP-galactose 4-epimerase, domain 1"/>
    <property type="match status" value="1"/>
</dbReference>
<name>A0A163ZJW2_9BRAD</name>